<feature type="domain" description="SAM-dependent MTase RsmB/NOP-type" evidence="7">
    <location>
        <begin position="232"/>
        <end position="533"/>
    </location>
</feature>
<dbReference type="InterPro" id="IPR001678">
    <property type="entry name" value="MeTrfase_RsmB-F_NOP2_dom"/>
</dbReference>
<dbReference type="InterPro" id="IPR049560">
    <property type="entry name" value="MeTrfase_RsmB-F_NOP2_cat"/>
</dbReference>
<evidence type="ECO:0000256" key="4">
    <source>
        <dbReference type="ARBA" id="ARBA00022884"/>
    </source>
</evidence>
<dbReference type="PROSITE" id="PS51686">
    <property type="entry name" value="SAM_MT_RSMB_NOP"/>
    <property type="match status" value="1"/>
</dbReference>
<dbReference type="Proteomes" id="UP001500556">
    <property type="component" value="Unassembled WGS sequence"/>
</dbReference>
<accession>A0ABP8YP69</accession>
<comment type="caution">
    <text evidence="8">The sequence shown here is derived from an EMBL/GenBank/DDBJ whole genome shotgun (WGS) entry which is preliminary data.</text>
</comment>
<keyword evidence="9" id="KW-1185">Reference proteome</keyword>
<evidence type="ECO:0000313" key="8">
    <source>
        <dbReference type="EMBL" id="GAA4731554.1"/>
    </source>
</evidence>
<dbReference type="SUPFAM" id="SSF53335">
    <property type="entry name" value="S-adenosyl-L-methionine-dependent methyltransferases"/>
    <property type="match status" value="1"/>
</dbReference>
<dbReference type="PANTHER" id="PTHR22807:SF53">
    <property type="entry name" value="RIBOSOMAL RNA SMALL SUBUNIT METHYLTRANSFERASE B-RELATED"/>
    <property type="match status" value="1"/>
</dbReference>
<dbReference type="Pfam" id="PF01189">
    <property type="entry name" value="Methyltr_RsmB-F"/>
    <property type="match status" value="1"/>
</dbReference>
<sequence>MSPARDDGRSDDSRGDHRRGDDRQGGAGGGNQRGGGGRRNAQGRQRPERVHGGQQRSAQRPSERGRTSDPQRLAAYTVLRAVAAGAYANLELPRELRDKQIRGRDAAFTTELVYGAIRMHGLYDPVIAVAAGRPVSKIDANVLDTLRLGAHQLLGMRVPTHAAVDETVALARKVNGAGAAGFVNAVMRRISERDLDEWLSEVVPVDGDLVARLSVEQSHPDWVVRALRAALLGHGAATPETVDAQLTALVTADNAAAKVSLVARPGLASVEELVESGAEASPLSPVGAVLPGGDPGAVTAVREGRAAVQDEGSQLLALALAAVPVVADGPEQWLDLCAGPGGKAGLLAALALQAGADLTANEVSEHRTELVRQTLRPALLQAGHLGRSIEVRTGDGRTVGEDEPGRYQRVLVDAPCTGLGALRRRPEARWRRTPADLADLGALQRELLASAIEATAPGGVIAYATCSPHLAETQFVVRDVTKKRGDVELLDARPFLLDASGEPLPVPGTGPTVQLWPHLHGTDGMFLALLRKS</sequence>
<gene>
    <name evidence="8" type="ORF">GCM10025782_33400</name>
</gene>
<evidence type="ECO:0000256" key="3">
    <source>
        <dbReference type="ARBA" id="ARBA00022691"/>
    </source>
</evidence>
<feature type="binding site" evidence="5">
    <location>
        <position position="362"/>
    </location>
    <ligand>
        <name>S-adenosyl-L-methionine</name>
        <dbReference type="ChEBI" id="CHEBI:59789"/>
    </ligand>
</feature>
<dbReference type="Gene3D" id="1.10.940.10">
    <property type="entry name" value="NusB-like"/>
    <property type="match status" value="1"/>
</dbReference>
<dbReference type="PANTHER" id="PTHR22807">
    <property type="entry name" value="NOP2 YEAST -RELATED NOL1/NOP2/FMU SUN DOMAIN-CONTAINING"/>
    <property type="match status" value="1"/>
</dbReference>
<feature type="compositionally biased region" description="Basic and acidic residues" evidence="6">
    <location>
        <begin position="1"/>
        <end position="24"/>
    </location>
</feature>
<feature type="binding site" evidence="5">
    <location>
        <position position="413"/>
    </location>
    <ligand>
        <name>S-adenosyl-L-methionine</name>
        <dbReference type="ChEBI" id="CHEBI:59789"/>
    </ligand>
</feature>
<organism evidence="8 9">
    <name type="scientific">Pedococcus ginsenosidimutans</name>
    <dbReference type="NCBI Taxonomy" id="490570"/>
    <lineage>
        <taxon>Bacteria</taxon>
        <taxon>Bacillati</taxon>
        <taxon>Actinomycetota</taxon>
        <taxon>Actinomycetes</taxon>
        <taxon>Micrococcales</taxon>
        <taxon>Intrasporangiaceae</taxon>
        <taxon>Pedococcus</taxon>
    </lineage>
</organism>
<feature type="compositionally biased region" description="Gly residues" evidence="6">
    <location>
        <begin position="25"/>
        <end position="38"/>
    </location>
</feature>
<feature type="binding site" evidence="5">
    <location>
        <begin position="337"/>
        <end position="343"/>
    </location>
    <ligand>
        <name>S-adenosyl-L-methionine</name>
        <dbReference type="ChEBI" id="CHEBI:59789"/>
    </ligand>
</feature>
<dbReference type="InterPro" id="IPR035926">
    <property type="entry name" value="NusB-like_sf"/>
</dbReference>
<protein>
    <submittedName>
        <fullName evidence="8">Transcription antitermination factor NusB</fullName>
    </submittedName>
</protein>
<dbReference type="SUPFAM" id="SSF48013">
    <property type="entry name" value="NusB-like"/>
    <property type="match status" value="1"/>
</dbReference>
<keyword evidence="3 5" id="KW-0949">S-adenosyl-L-methionine</keyword>
<comment type="similarity">
    <text evidence="5">Belongs to the class I-like SAM-binding methyltransferase superfamily. RsmB/NOP family.</text>
</comment>
<evidence type="ECO:0000313" key="9">
    <source>
        <dbReference type="Proteomes" id="UP001500556"/>
    </source>
</evidence>
<name>A0ABP8YP69_9MICO</name>
<dbReference type="InterPro" id="IPR029063">
    <property type="entry name" value="SAM-dependent_MTases_sf"/>
</dbReference>
<dbReference type="EMBL" id="BAABLO010000012">
    <property type="protein sequence ID" value="GAA4731554.1"/>
    <property type="molecule type" value="Genomic_DNA"/>
</dbReference>
<keyword evidence="2 5" id="KW-0808">Transferase</keyword>
<evidence type="ECO:0000256" key="6">
    <source>
        <dbReference type="SAM" id="MobiDB-lite"/>
    </source>
</evidence>
<dbReference type="Pfam" id="PF01029">
    <property type="entry name" value="NusB"/>
    <property type="match status" value="1"/>
</dbReference>
<dbReference type="PRINTS" id="PR02008">
    <property type="entry name" value="RCMTFAMILY"/>
</dbReference>
<evidence type="ECO:0000256" key="5">
    <source>
        <dbReference type="PROSITE-ProRule" id="PRU01023"/>
    </source>
</evidence>
<feature type="region of interest" description="Disordered" evidence="6">
    <location>
        <begin position="1"/>
        <end position="70"/>
    </location>
</feature>
<evidence type="ECO:0000256" key="1">
    <source>
        <dbReference type="ARBA" id="ARBA00022603"/>
    </source>
</evidence>
<keyword evidence="4 5" id="KW-0694">RNA-binding</keyword>
<reference evidence="9" key="1">
    <citation type="journal article" date="2019" name="Int. J. Syst. Evol. Microbiol.">
        <title>The Global Catalogue of Microorganisms (GCM) 10K type strain sequencing project: providing services to taxonomists for standard genome sequencing and annotation.</title>
        <authorList>
            <consortium name="The Broad Institute Genomics Platform"/>
            <consortium name="The Broad Institute Genome Sequencing Center for Infectious Disease"/>
            <person name="Wu L."/>
            <person name="Ma J."/>
        </authorList>
    </citation>
    <scope>NUCLEOTIDE SEQUENCE [LARGE SCALE GENOMIC DNA]</scope>
    <source>
        <strain evidence="9">JCM 18961</strain>
    </source>
</reference>
<evidence type="ECO:0000256" key="2">
    <source>
        <dbReference type="ARBA" id="ARBA00022679"/>
    </source>
</evidence>
<evidence type="ECO:0000259" key="7">
    <source>
        <dbReference type="PROSITE" id="PS51686"/>
    </source>
</evidence>
<feature type="binding site" evidence="5">
    <location>
        <position position="395"/>
    </location>
    <ligand>
        <name>S-adenosyl-L-methionine</name>
        <dbReference type="ChEBI" id="CHEBI:59789"/>
    </ligand>
</feature>
<dbReference type="RefSeq" id="WP_345504986.1">
    <property type="nucleotide sequence ID" value="NZ_BAABLO010000012.1"/>
</dbReference>
<feature type="active site" description="Nucleophile" evidence="5">
    <location>
        <position position="466"/>
    </location>
</feature>
<dbReference type="InterPro" id="IPR023267">
    <property type="entry name" value="RCMT"/>
</dbReference>
<dbReference type="Gene3D" id="3.40.50.150">
    <property type="entry name" value="Vaccinia Virus protein VP39"/>
    <property type="match status" value="1"/>
</dbReference>
<proteinExistence type="inferred from homology"/>
<keyword evidence="1 5" id="KW-0489">Methyltransferase</keyword>
<dbReference type="InterPro" id="IPR006027">
    <property type="entry name" value="NusB_RsmB_TIM44"/>
</dbReference>